<protein>
    <recommendedName>
        <fullName evidence="3">Sulfotransferase family protein</fullName>
    </recommendedName>
</protein>
<dbReference type="Gene3D" id="3.40.50.300">
    <property type="entry name" value="P-loop containing nucleotide triphosphate hydrolases"/>
    <property type="match status" value="1"/>
</dbReference>
<reference evidence="1 2" key="1">
    <citation type="journal article" date="2017" name="Int. J. Syst. Evol. Microbiol.">
        <title>Rhodosalinus sediminis gen. nov., sp. nov., isolated from marine saltern.</title>
        <authorList>
            <person name="Guo L.Y."/>
            <person name="Ling S.K."/>
            <person name="Li C.M."/>
            <person name="Chen G.J."/>
            <person name="Du Z.J."/>
        </authorList>
    </citation>
    <scope>NUCLEOTIDE SEQUENCE [LARGE SCALE GENOMIC DNA]</scope>
    <source>
        <strain evidence="1 2">WDN1C137</strain>
    </source>
</reference>
<proteinExistence type="predicted"/>
<dbReference type="InterPro" id="IPR005331">
    <property type="entry name" value="Sulfotransferase"/>
</dbReference>
<gene>
    <name evidence="1" type="ORF">DRV84_09985</name>
</gene>
<keyword evidence="2" id="KW-1185">Reference proteome</keyword>
<organism evidence="1 2">
    <name type="scientific">Rhodosalinus sediminis</name>
    <dbReference type="NCBI Taxonomy" id="1940533"/>
    <lineage>
        <taxon>Bacteria</taxon>
        <taxon>Pseudomonadati</taxon>
        <taxon>Pseudomonadota</taxon>
        <taxon>Alphaproteobacteria</taxon>
        <taxon>Rhodobacterales</taxon>
        <taxon>Paracoccaceae</taxon>
        <taxon>Rhodosalinus</taxon>
    </lineage>
</organism>
<dbReference type="AlphaFoldDB" id="A0A3D9BS63"/>
<dbReference type="Proteomes" id="UP000257131">
    <property type="component" value="Unassembled WGS sequence"/>
</dbReference>
<dbReference type="OrthoDB" id="288532at2"/>
<dbReference type="GO" id="GO:0008146">
    <property type="term" value="F:sulfotransferase activity"/>
    <property type="evidence" value="ECO:0007669"/>
    <property type="project" value="InterPro"/>
</dbReference>
<evidence type="ECO:0000313" key="2">
    <source>
        <dbReference type="Proteomes" id="UP000257131"/>
    </source>
</evidence>
<evidence type="ECO:0000313" key="1">
    <source>
        <dbReference type="EMBL" id="REC56363.1"/>
    </source>
</evidence>
<sequence length="250" mass="29897">MKKDKLFWLHIKKSAGISTRKMLYPLYTEVDRVERPACFIQSMEEEYNDILNNYRVVLGQYQFRRCLFAQKFLYPQDFDRHLRVAFSRNPYDRCLSQFFYLWNKKRRLKQQLRLRLSMARQLKFRGVFRYDFTRFLDAIEECQESPANSSPYGLHFQTHTAAMWPDIVDDHGRCLLDVIFRLEDLLPGVNHVRTALGQQPLDEAEAVHSNKSQKSFFEIPRDQKRKIENLFSKDFEIYEGMCARFGGSSF</sequence>
<dbReference type="InterPro" id="IPR027417">
    <property type="entry name" value="P-loop_NTPase"/>
</dbReference>
<dbReference type="Pfam" id="PF03567">
    <property type="entry name" value="Sulfotransfer_2"/>
    <property type="match status" value="1"/>
</dbReference>
<accession>A0A3D9BS63</accession>
<name>A0A3D9BS63_9RHOB</name>
<evidence type="ECO:0008006" key="3">
    <source>
        <dbReference type="Google" id="ProtNLM"/>
    </source>
</evidence>
<dbReference type="RefSeq" id="WP_115979964.1">
    <property type="nucleotide sequence ID" value="NZ_QOHR01000012.1"/>
</dbReference>
<dbReference type="EMBL" id="QOHR01000012">
    <property type="protein sequence ID" value="REC56363.1"/>
    <property type="molecule type" value="Genomic_DNA"/>
</dbReference>
<dbReference type="GO" id="GO:0016020">
    <property type="term" value="C:membrane"/>
    <property type="evidence" value="ECO:0007669"/>
    <property type="project" value="InterPro"/>
</dbReference>
<comment type="caution">
    <text evidence="1">The sequence shown here is derived from an EMBL/GenBank/DDBJ whole genome shotgun (WGS) entry which is preliminary data.</text>
</comment>